<dbReference type="Proteomes" id="UP000319384">
    <property type="component" value="Unassembled WGS sequence"/>
</dbReference>
<keyword evidence="1" id="KW-0560">Oxidoreductase</keyword>
<name>A0A520N0U5_9GAMM</name>
<dbReference type="PANTHER" id="PTHR43476">
    <property type="entry name" value="3-(3-HYDROXY-PHENYL)PROPIONATE/3-HYDROXYCINNAMIC ACID HYDROXYLASE"/>
    <property type="match status" value="1"/>
</dbReference>
<dbReference type="GO" id="GO:0071949">
    <property type="term" value="F:FAD binding"/>
    <property type="evidence" value="ECO:0007669"/>
    <property type="project" value="InterPro"/>
</dbReference>
<dbReference type="EMBL" id="SHBH01000004">
    <property type="protein sequence ID" value="RZO27101.1"/>
    <property type="molecule type" value="Genomic_DNA"/>
</dbReference>
<dbReference type="Gene3D" id="3.30.9.10">
    <property type="entry name" value="D-Amino Acid Oxidase, subunit A, domain 2"/>
    <property type="match status" value="1"/>
</dbReference>
<dbReference type="SUPFAM" id="SSF51905">
    <property type="entry name" value="FAD/NAD(P)-binding domain"/>
    <property type="match status" value="1"/>
</dbReference>
<accession>A0A520N0U5</accession>
<dbReference type="InterPro" id="IPR050631">
    <property type="entry name" value="PheA/TfdB_FAD_monoxygenase"/>
</dbReference>
<comment type="caution">
    <text evidence="3">The sequence shown here is derived from an EMBL/GenBank/DDBJ whole genome shotgun (WGS) entry which is preliminary data.</text>
</comment>
<evidence type="ECO:0000256" key="1">
    <source>
        <dbReference type="ARBA" id="ARBA00023002"/>
    </source>
</evidence>
<dbReference type="GO" id="GO:0016491">
    <property type="term" value="F:oxidoreductase activity"/>
    <property type="evidence" value="ECO:0007669"/>
    <property type="project" value="UniProtKB-KW"/>
</dbReference>
<gene>
    <name evidence="3" type="ORF">EVA95_00805</name>
</gene>
<reference evidence="3 4" key="1">
    <citation type="submission" date="2019-02" db="EMBL/GenBank/DDBJ databases">
        <title>Prokaryotic population dynamics and viral predation in marine succession experiment using metagenomics: the confinement effect.</title>
        <authorList>
            <person name="Haro-Moreno J.M."/>
            <person name="Rodriguez-Valera F."/>
            <person name="Lopez-Perez M."/>
        </authorList>
    </citation>
    <scope>NUCLEOTIDE SEQUENCE [LARGE SCALE GENOMIC DNA]</scope>
    <source>
        <strain evidence="3">MED-G162</strain>
    </source>
</reference>
<dbReference type="AlphaFoldDB" id="A0A520N0U5"/>
<sequence>MHYDIAIIGYGPVGAITANLFAQKGFNIVVVEPKKDIWNIPRAVHFDGQTQRIFQSMGFMDEISKIIHPMEGISFLNNKGKTIVNLYLKHDEPINGYDESVFFNQPIFEKYLRSEANKHKNIDLKLGFKLANIEAHESINNLSILNTNNNAEENITSNYVLACDGANSFVRKSLNIESFDYKCDQDWVVVDYQVDKEYEINTDRYQICDYKRPTTIVPITGQHVRWEFKVNPDDDLETLEDERNIRKMMQPHLWRLNPDIPFNSGKLLRSSAYTFHGLLANDFKYNNCYLLGDAAHQMPPFLGQGLCQGIKDSYNLCWKLTGVINKSFNKEILNSYSLERKGVVDFVIKGAMKQGDIIGSQDWLTATLRDLYLNIASFIPGLLKPLKFQNSWRIKNGIIDKELFPNNVNGVIIPHPALNIKVDNKLFDEYLGNNFGLLVFENDINIFNDIKKLNSINIFKENIYHINEDNEFNRDTKILRWSKENNISAAIIRPDQHIYGSVGNENIVNDIDKLVKKLKSEII</sequence>
<organism evidence="3 4">
    <name type="scientific">SAR86 cluster bacterium</name>
    <dbReference type="NCBI Taxonomy" id="2030880"/>
    <lineage>
        <taxon>Bacteria</taxon>
        <taxon>Pseudomonadati</taxon>
        <taxon>Pseudomonadota</taxon>
        <taxon>Gammaproteobacteria</taxon>
        <taxon>SAR86 cluster</taxon>
    </lineage>
</organism>
<dbReference type="Gene3D" id="3.50.50.60">
    <property type="entry name" value="FAD/NAD(P)-binding domain"/>
    <property type="match status" value="1"/>
</dbReference>
<dbReference type="Pfam" id="PF01494">
    <property type="entry name" value="FAD_binding_3"/>
    <property type="match status" value="1"/>
</dbReference>
<dbReference type="InterPro" id="IPR002938">
    <property type="entry name" value="FAD-bd"/>
</dbReference>
<dbReference type="PRINTS" id="PR00420">
    <property type="entry name" value="RNGMNOXGNASE"/>
</dbReference>
<evidence type="ECO:0000259" key="2">
    <source>
        <dbReference type="Pfam" id="PF01494"/>
    </source>
</evidence>
<evidence type="ECO:0000313" key="4">
    <source>
        <dbReference type="Proteomes" id="UP000319384"/>
    </source>
</evidence>
<dbReference type="PANTHER" id="PTHR43476:SF3">
    <property type="entry name" value="FAD-BINDING MONOOXYGENASE"/>
    <property type="match status" value="1"/>
</dbReference>
<dbReference type="NCBIfam" id="NF004829">
    <property type="entry name" value="PRK06183.1-3"/>
    <property type="match status" value="1"/>
</dbReference>
<protein>
    <submittedName>
        <fullName evidence="3">Bifunctional 3-(3-hydroxy-phenyl)propionate/3-hydroxycinnamic acid hydroxylase</fullName>
    </submittedName>
</protein>
<dbReference type="InterPro" id="IPR036188">
    <property type="entry name" value="FAD/NAD-bd_sf"/>
</dbReference>
<proteinExistence type="predicted"/>
<feature type="domain" description="FAD-binding" evidence="2">
    <location>
        <begin position="3"/>
        <end position="348"/>
    </location>
</feature>
<evidence type="ECO:0000313" key="3">
    <source>
        <dbReference type="EMBL" id="RZO27101.1"/>
    </source>
</evidence>